<keyword evidence="2 4" id="KW-0807">Transducer</keyword>
<comment type="subcellular location">
    <subcellularLocation>
        <location evidence="1">Membrane</location>
    </subcellularLocation>
</comment>
<dbReference type="PANTHER" id="PTHR32089">
    <property type="entry name" value="METHYL-ACCEPTING CHEMOTAXIS PROTEIN MCPB"/>
    <property type="match status" value="1"/>
</dbReference>
<evidence type="ECO:0000256" key="2">
    <source>
        <dbReference type="ARBA" id="ARBA00023224"/>
    </source>
</evidence>
<dbReference type="GO" id="GO:0006935">
    <property type="term" value="P:chemotaxis"/>
    <property type="evidence" value="ECO:0007669"/>
    <property type="project" value="InterPro"/>
</dbReference>
<evidence type="ECO:0000313" key="6">
    <source>
        <dbReference type="EMBL" id="HEB95438.1"/>
    </source>
</evidence>
<reference evidence="6" key="1">
    <citation type="journal article" date="2020" name="mSystems">
        <title>Genome- and Community-Level Interaction Insights into Carbon Utilization and Element Cycling Functions of Hydrothermarchaeota in Hydrothermal Sediment.</title>
        <authorList>
            <person name="Zhou Z."/>
            <person name="Liu Y."/>
            <person name="Xu W."/>
            <person name="Pan J."/>
            <person name="Luo Z.H."/>
            <person name="Li M."/>
        </authorList>
    </citation>
    <scope>NUCLEOTIDE SEQUENCE [LARGE SCALE GENOMIC DNA]</scope>
    <source>
        <strain evidence="6">HyVt-443</strain>
    </source>
</reference>
<name>A0A831RIV6_9GAMM</name>
<dbReference type="PROSITE" id="PS50111">
    <property type="entry name" value="CHEMOTAXIS_TRANSDUC_2"/>
    <property type="match status" value="1"/>
</dbReference>
<dbReference type="CDD" id="cd11386">
    <property type="entry name" value="MCP_signal"/>
    <property type="match status" value="1"/>
</dbReference>
<dbReference type="Pfam" id="PF00015">
    <property type="entry name" value="MCPsignal"/>
    <property type="match status" value="1"/>
</dbReference>
<dbReference type="Gene3D" id="1.10.287.950">
    <property type="entry name" value="Methyl-accepting chemotaxis protein"/>
    <property type="match status" value="1"/>
</dbReference>
<dbReference type="PANTHER" id="PTHR32089:SF120">
    <property type="entry name" value="METHYL-ACCEPTING CHEMOTAXIS PROTEIN TLPQ"/>
    <property type="match status" value="1"/>
</dbReference>
<dbReference type="SUPFAM" id="SSF58104">
    <property type="entry name" value="Methyl-accepting chemotaxis protein (MCP) signaling domain"/>
    <property type="match status" value="1"/>
</dbReference>
<evidence type="ECO:0000259" key="5">
    <source>
        <dbReference type="PROSITE" id="PS50111"/>
    </source>
</evidence>
<dbReference type="Proteomes" id="UP000886251">
    <property type="component" value="Unassembled WGS sequence"/>
</dbReference>
<comment type="caution">
    <text evidence="6">The sequence shown here is derived from an EMBL/GenBank/DDBJ whole genome shotgun (WGS) entry which is preliminary data.</text>
</comment>
<evidence type="ECO:0000256" key="4">
    <source>
        <dbReference type="PROSITE-ProRule" id="PRU00284"/>
    </source>
</evidence>
<dbReference type="GO" id="GO:0004888">
    <property type="term" value="F:transmembrane signaling receptor activity"/>
    <property type="evidence" value="ECO:0007669"/>
    <property type="project" value="InterPro"/>
</dbReference>
<dbReference type="GO" id="GO:0007165">
    <property type="term" value="P:signal transduction"/>
    <property type="evidence" value="ECO:0007669"/>
    <property type="project" value="UniProtKB-KW"/>
</dbReference>
<accession>A0A831RIV6</accession>
<sequence length="369" mass="40455">MRQTTRRAEETSAIIASLEGKSGQIQQITSVISGIAEQTNLLALNAAIEAARAGEQGRGFAVVADEVRNLARKTAEATGEIGQMVDQIGTDIEQAVGTMSGLVEAIVDGTGRTEAVGEQLALIHRHSENMQQQVEGIAGGTEQNAAEVARISTAIQSVSSHLSETEVEIQGVAEQASRLSTMAEQIHVLLMDFNHDSLHCRMRQIAADAAAEVGRVFEQAVASGRLGSDDLFDRDYQPIPDTDPQKYKTRFDDFTDQVLPPIQERILEQHPEIAYAGAVDDNGYFPTHNRRFSRPLTGDYQTDLVNNRTKRIFDDPTGRRCGSHTQPFLLQTYKRDTGEVMHDISVPIHVGGRHWGGFRMGYKAEEQSG</sequence>
<dbReference type="GO" id="GO:0016020">
    <property type="term" value="C:membrane"/>
    <property type="evidence" value="ECO:0007669"/>
    <property type="project" value="UniProtKB-SubCell"/>
</dbReference>
<comment type="similarity">
    <text evidence="3">Belongs to the methyl-accepting chemotaxis (MCP) protein family.</text>
</comment>
<protein>
    <submittedName>
        <fullName evidence="6">Methyl-accepting chemotaxis protein</fullName>
    </submittedName>
</protein>
<dbReference type="EMBL" id="DRKP01000044">
    <property type="protein sequence ID" value="HEB95438.1"/>
    <property type="molecule type" value="Genomic_DNA"/>
</dbReference>
<dbReference type="AlphaFoldDB" id="A0A831RIV6"/>
<dbReference type="InterPro" id="IPR004089">
    <property type="entry name" value="MCPsignal_dom"/>
</dbReference>
<organism evidence="6">
    <name type="scientific">Sedimenticola thiotaurini</name>
    <dbReference type="NCBI Taxonomy" id="1543721"/>
    <lineage>
        <taxon>Bacteria</taxon>
        <taxon>Pseudomonadati</taxon>
        <taxon>Pseudomonadota</taxon>
        <taxon>Gammaproteobacteria</taxon>
        <taxon>Chromatiales</taxon>
        <taxon>Sedimenticolaceae</taxon>
        <taxon>Sedimenticola</taxon>
    </lineage>
</organism>
<feature type="domain" description="Methyl-accepting transducer" evidence="5">
    <location>
        <begin position="1"/>
        <end position="159"/>
    </location>
</feature>
<evidence type="ECO:0000256" key="1">
    <source>
        <dbReference type="ARBA" id="ARBA00004370"/>
    </source>
</evidence>
<dbReference type="SMART" id="SM00283">
    <property type="entry name" value="MA"/>
    <property type="match status" value="1"/>
</dbReference>
<evidence type="ECO:0000256" key="3">
    <source>
        <dbReference type="ARBA" id="ARBA00029447"/>
    </source>
</evidence>
<dbReference type="PRINTS" id="PR00260">
    <property type="entry name" value="CHEMTRNSDUCR"/>
</dbReference>
<gene>
    <name evidence="6" type="ORF">ENI96_03265</name>
</gene>
<proteinExistence type="inferred from homology"/>
<dbReference type="InterPro" id="IPR004090">
    <property type="entry name" value="Chemotax_Me-accpt_rcpt"/>
</dbReference>